<dbReference type="GO" id="GO:0005524">
    <property type="term" value="F:ATP binding"/>
    <property type="evidence" value="ECO:0007669"/>
    <property type="project" value="InterPro"/>
</dbReference>
<organism evidence="2 3">
    <name type="scientific">Fusarium oxysporum f. sp. rapae</name>
    <dbReference type="NCBI Taxonomy" id="485398"/>
    <lineage>
        <taxon>Eukaryota</taxon>
        <taxon>Fungi</taxon>
        <taxon>Dikarya</taxon>
        <taxon>Ascomycota</taxon>
        <taxon>Pezizomycotina</taxon>
        <taxon>Sordariomycetes</taxon>
        <taxon>Hypocreomycetidae</taxon>
        <taxon>Hypocreales</taxon>
        <taxon>Nectriaceae</taxon>
        <taxon>Fusarium</taxon>
        <taxon>Fusarium oxysporum species complex</taxon>
    </lineage>
</organism>
<gene>
    <name evidence="2" type="ORF">Forpe1208_v014892</name>
</gene>
<dbReference type="AlphaFoldDB" id="A0A8J5NRR6"/>
<accession>A0A8J5NRR6</accession>
<proteinExistence type="predicted"/>
<dbReference type="PROSITE" id="PS50011">
    <property type="entry name" value="PROTEIN_KINASE_DOM"/>
    <property type="match status" value="1"/>
</dbReference>
<evidence type="ECO:0000313" key="3">
    <source>
        <dbReference type="Proteomes" id="UP000694050"/>
    </source>
</evidence>
<dbReference type="InterPro" id="IPR000719">
    <property type="entry name" value="Prot_kinase_dom"/>
</dbReference>
<evidence type="ECO:0000259" key="1">
    <source>
        <dbReference type="PROSITE" id="PS50011"/>
    </source>
</evidence>
<comment type="caution">
    <text evidence="2">The sequence shown here is derived from an EMBL/GenBank/DDBJ whole genome shotgun (WGS) entry which is preliminary data.</text>
</comment>
<dbReference type="EMBL" id="JAELUQ010000012">
    <property type="protein sequence ID" value="KAG7405612.1"/>
    <property type="molecule type" value="Genomic_DNA"/>
</dbReference>
<sequence>MVNAVAYIHSQGLVHDDLHLGNFLRFQSTLDNLSYKQIYKKFGSPKPEPVVRKDGQPLPPGVPNHVYWPIWMAKGGDKLTLSESKILLVDFGTTFYPNRKPRLGSSTPLDICPPEARLSQRRHYLSPPTSGILHMPSGQ</sequence>
<evidence type="ECO:0000313" key="2">
    <source>
        <dbReference type="EMBL" id="KAG7405612.1"/>
    </source>
</evidence>
<reference evidence="2" key="1">
    <citation type="submission" date="2021-04" db="EMBL/GenBank/DDBJ databases">
        <title>First draft genome resource for Brassicaceae pathogens Fusarium oxysporum f. sp. raphani and Fusarium oxysporum f. sp. rapae.</title>
        <authorList>
            <person name="Asai S."/>
        </authorList>
    </citation>
    <scope>NUCLEOTIDE SEQUENCE</scope>
    <source>
        <strain evidence="2">Tf1208</strain>
    </source>
</reference>
<name>A0A8J5NRR6_FUSOX</name>
<protein>
    <recommendedName>
        <fullName evidence="1">Protein kinase domain-containing protein</fullName>
    </recommendedName>
</protein>
<feature type="domain" description="Protein kinase" evidence="1">
    <location>
        <begin position="1"/>
        <end position="139"/>
    </location>
</feature>
<dbReference type="GO" id="GO:0004672">
    <property type="term" value="F:protein kinase activity"/>
    <property type="evidence" value="ECO:0007669"/>
    <property type="project" value="InterPro"/>
</dbReference>
<dbReference type="Proteomes" id="UP000694050">
    <property type="component" value="Unassembled WGS sequence"/>
</dbReference>